<feature type="compositionally biased region" description="Polar residues" evidence="10">
    <location>
        <begin position="119"/>
        <end position="129"/>
    </location>
</feature>
<evidence type="ECO:0000256" key="6">
    <source>
        <dbReference type="ARBA" id="ARBA00022490"/>
    </source>
</evidence>
<accession>A0ABM1BQ72</accession>
<dbReference type="InterPro" id="IPR033335">
    <property type="entry name" value="JUPITER"/>
</dbReference>
<sequence length="148" mass="16807">MRTTIQLLDRLTVELYKVRRPPGGESSDIFGSANGQEEQSPRVVNRVMQSNIFRQDDIDTLSTQQRRKIQESDSQNRLFGPPEENNSSRNVVDRLKSNIFPDEKQDNQTLHPSIYDTEGQVSNNNSTTPEKMKTRTRIPPGGISSGIF</sequence>
<dbReference type="PANTHER" id="PTHR34930">
    <property type="entry name" value="GEO05313P1"/>
    <property type="match status" value="1"/>
</dbReference>
<evidence type="ECO:0000256" key="3">
    <source>
        <dbReference type="ARBA" id="ARBA00004186"/>
    </source>
</evidence>
<evidence type="ECO:0000256" key="5">
    <source>
        <dbReference type="ARBA" id="ARBA00021471"/>
    </source>
</evidence>
<dbReference type="Proteomes" id="UP000694941">
    <property type="component" value="Unplaced"/>
</dbReference>
<evidence type="ECO:0000313" key="11">
    <source>
        <dbReference type="Proteomes" id="UP000694941"/>
    </source>
</evidence>
<comment type="function">
    <text evidence="1">Binds to all microtubule populations.</text>
</comment>
<evidence type="ECO:0000256" key="9">
    <source>
        <dbReference type="ARBA" id="ARBA00023242"/>
    </source>
</evidence>
<evidence type="ECO:0000256" key="8">
    <source>
        <dbReference type="ARBA" id="ARBA00022701"/>
    </source>
</evidence>
<keyword evidence="8" id="KW-0493">Microtubule</keyword>
<comment type="subcellular location">
    <subcellularLocation>
        <location evidence="3">Cytoplasm</location>
        <location evidence="3">Cytoskeleton</location>
        <location evidence="3">Spindle</location>
    </subcellularLocation>
    <subcellularLocation>
        <location evidence="2">Nucleus</location>
    </subcellularLocation>
</comment>
<feature type="region of interest" description="Disordered" evidence="10">
    <location>
        <begin position="55"/>
        <end position="148"/>
    </location>
</feature>
<keyword evidence="11" id="KW-1185">Reference proteome</keyword>
<proteinExistence type="inferred from homology"/>
<name>A0ABM1BQ72_LIMPO</name>
<keyword evidence="9" id="KW-0539">Nucleus</keyword>
<evidence type="ECO:0000256" key="2">
    <source>
        <dbReference type="ARBA" id="ARBA00004123"/>
    </source>
</evidence>
<keyword evidence="6" id="KW-0963">Cytoplasm</keyword>
<gene>
    <name evidence="12" type="primary">LOC106470533</name>
</gene>
<dbReference type="GeneID" id="106470533"/>
<dbReference type="Pfam" id="PF17054">
    <property type="entry name" value="JUPITER"/>
    <property type="match status" value="1"/>
</dbReference>
<organism evidence="11 12">
    <name type="scientific">Limulus polyphemus</name>
    <name type="common">Atlantic horseshoe crab</name>
    <dbReference type="NCBI Taxonomy" id="6850"/>
    <lineage>
        <taxon>Eukaryota</taxon>
        <taxon>Metazoa</taxon>
        <taxon>Ecdysozoa</taxon>
        <taxon>Arthropoda</taxon>
        <taxon>Chelicerata</taxon>
        <taxon>Merostomata</taxon>
        <taxon>Xiphosura</taxon>
        <taxon>Limulidae</taxon>
        <taxon>Limulus</taxon>
    </lineage>
</organism>
<protein>
    <recommendedName>
        <fullName evidence="5">Microtubule-associated protein Jupiter</fullName>
    </recommendedName>
</protein>
<feature type="region of interest" description="Disordered" evidence="10">
    <location>
        <begin position="20"/>
        <end position="43"/>
    </location>
</feature>
<evidence type="ECO:0000256" key="7">
    <source>
        <dbReference type="ARBA" id="ARBA00022553"/>
    </source>
</evidence>
<evidence type="ECO:0000313" key="12">
    <source>
        <dbReference type="RefSeq" id="XP_013786546.2"/>
    </source>
</evidence>
<dbReference type="PANTHER" id="PTHR34930:SF2">
    <property type="entry name" value="MICROTUBULE-ASSOCIATED PROTEIN JUPITER"/>
    <property type="match status" value="1"/>
</dbReference>
<evidence type="ECO:0000256" key="4">
    <source>
        <dbReference type="ARBA" id="ARBA00005344"/>
    </source>
</evidence>
<keyword evidence="7" id="KW-0597">Phosphoprotein</keyword>
<dbReference type="RefSeq" id="XP_013786546.2">
    <property type="nucleotide sequence ID" value="XM_013931092.2"/>
</dbReference>
<comment type="similarity">
    <text evidence="4">Belongs to the MAP Jupiter family.</text>
</comment>
<reference evidence="12" key="1">
    <citation type="submission" date="2025-08" db="UniProtKB">
        <authorList>
            <consortium name="RefSeq"/>
        </authorList>
    </citation>
    <scope>IDENTIFICATION</scope>
    <source>
        <tissue evidence="12">Muscle</tissue>
    </source>
</reference>
<feature type="compositionally biased region" description="Basic and acidic residues" evidence="10">
    <location>
        <begin position="91"/>
        <end position="106"/>
    </location>
</feature>
<evidence type="ECO:0000256" key="1">
    <source>
        <dbReference type="ARBA" id="ARBA00003805"/>
    </source>
</evidence>
<evidence type="ECO:0000256" key="10">
    <source>
        <dbReference type="SAM" id="MobiDB-lite"/>
    </source>
</evidence>